<evidence type="ECO:0000313" key="2">
    <source>
        <dbReference type="EMBL" id="KAJ1345485.1"/>
    </source>
</evidence>
<feature type="region of interest" description="Disordered" evidence="1">
    <location>
        <begin position="156"/>
        <end position="179"/>
    </location>
</feature>
<dbReference type="Proteomes" id="UP001196413">
    <property type="component" value="Unassembled WGS sequence"/>
</dbReference>
<evidence type="ECO:0000256" key="1">
    <source>
        <dbReference type="SAM" id="MobiDB-lite"/>
    </source>
</evidence>
<keyword evidence="3" id="KW-1185">Reference proteome</keyword>
<accession>A0AAD5LU66</accession>
<evidence type="ECO:0000313" key="3">
    <source>
        <dbReference type="Proteomes" id="UP001196413"/>
    </source>
</evidence>
<dbReference type="AlphaFoldDB" id="A0AAD5LU66"/>
<sequence length="179" mass="20581">MRAKVWERISGARWEGERILRKWERSTTLPLESDERSVSCERSVSDALSMSKGLVRLAAQRSPAINRRTPTERHRRAREAAPHLSTLPGTHQRTLFGMPQLANLEIASRRTQRRDPKTQILQQQPPEVQTGISCYNRYYPEMLGVFLAYGPGYRRSDGISQKHKRSRNIVDAPKRTSTT</sequence>
<dbReference type="EMBL" id="JAHQIW010000002">
    <property type="protein sequence ID" value="KAJ1345485.1"/>
    <property type="molecule type" value="Genomic_DNA"/>
</dbReference>
<organism evidence="2 3">
    <name type="scientific">Parelaphostrongylus tenuis</name>
    <name type="common">Meningeal worm</name>
    <dbReference type="NCBI Taxonomy" id="148309"/>
    <lineage>
        <taxon>Eukaryota</taxon>
        <taxon>Metazoa</taxon>
        <taxon>Ecdysozoa</taxon>
        <taxon>Nematoda</taxon>
        <taxon>Chromadorea</taxon>
        <taxon>Rhabditida</taxon>
        <taxon>Rhabditina</taxon>
        <taxon>Rhabditomorpha</taxon>
        <taxon>Strongyloidea</taxon>
        <taxon>Metastrongylidae</taxon>
        <taxon>Parelaphostrongylus</taxon>
    </lineage>
</organism>
<proteinExistence type="predicted"/>
<gene>
    <name evidence="2" type="ORF">KIN20_000032</name>
</gene>
<name>A0AAD5LU66_PARTN</name>
<protein>
    <submittedName>
        <fullName evidence="2">Uncharacterized protein</fullName>
    </submittedName>
</protein>
<comment type="caution">
    <text evidence="2">The sequence shown here is derived from an EMBL/GenBank/DDBJ whole genome shotgun (WGS) entry which is preliminary data.</text>
</comment>
<reference evidence="2" key="1">
    <citation type="submission" date="2021-06" db="EMBL/GenBank/DDBJ databases">
        <title>Parelaphostrongylus tenuis whole genome reference sequence.</title>
        <authorList>
            <person name="Garwood T.J."/>
            <person name="Larsen P.A."/>
            <person name="Fountain-Jones N.M."/>
            <person name="Garbe J.R."/>
            <person name="Macchietto M.G."/>
            <person name="Kania S.A."/>
            <person name="Gerhold R.W."/>
            <person name="Richards J.E."/>
            <person name="Wolf T.M."/>
        </authorList>
    </citation>
    <scope>NUCLEOTIDE SEQUENCE</scope>
    <source>
        <strain evidence="2">MNPRO001-30</strain>
        <tissue evidence="2">Meninges</tissue>
    </source>
</reference>